<dbReference type="PANTHER" id="PTHR35784">
    <property type="entry name" value="MEDIATOR OF RNA POLYMERASE II TRANSCRIPTION SUBUNIT 5"/>
    <property type="match status" value="1"/>
</dbReference>
<evidence type="ECO:0000256" key="2">
    <source>
        <dbReference type="ARBA" id="ARBA00008782"/>
    </source>
</evidence>
<comment type="caution">
    <text evidence="10">The sequence shown here is derived from an EMBL/GenBank/DDBJ whole genome shotgun (WGS) entry which is preliminary data.</text>
</comment>
<dbReference type="GO" id="GO:0006357">
    <property type="term" value="P:regulation of transcription by RNA polymerase II"/>
    <property type="evidence" value="ECO:0007669"/>
    <property type="project" value="InterPro"/>
</dbReference>
<evidence type="ECO:0000256" key="9">
    <source>
        <dbReference type="RuleBase" id="RU364142"/>
    </source>
</evidence>
<name>A0AAN7T961_9PEZI</name>
<reference evidence="10" key="1">
    <citation type="submission" date="2023-08" db="EMBL/GenBank/DDBJ databases">
        <title>Black Yeasts Isolated from many extreme environments.</title>
        <authorList>
            <person name="Coleine C."/>
            <person name="Stajich J.E."/>
            <person name="Selbmann L."/>
        </authorList>
    </citation>
    <scope>NUCLEOTIDE SEQUENCE</scope>
    <source>
        <strain evidence="10">CCFEE 5401</strain>
    </source>
</reference>
<dbReference type="Pfam" id="PF08689">
    <property type="entry name" value="Med5"/>
    <property type="match status" value="1"/>
</dbReference>
<comment type="similarity">
    <text evidence="2 9">Belongs to the Mediator complex subunit 5 family.</text>
</comment>
<dbReference type="GO" id="GO:0003712">
    <property type="term" value="F:transcription coregulator activity"/>
    <property type="evidence" value="ECO:0007669"/>
    <property type="project" value="InterPro"/>
</dbReference>
<evidence type="ECO:0000256" key="3">
    <source>
        <dbReference type="ARBA" id="ARBA00020628"/>
    </source>
</evidence>
<gene>
    <name evidence="9" type="primary">MED5</name>
    <name evidence="10" type="ORF">LTR62_000567</name>
</gene>
<dbReference type="PANTHER" id="PTHR35784:SF1">
    <property type="entry name" value="MEDIATOR OF RNA POLYMERASE II TRANSCRIPTION SUBUNIT 5"/>
    <property type="match status" value="1"/>
</dbReference>
<keyword evidence="5 9" id="KW-0010">Activator</keyword>
<proteinExistence type="inferred from homology"/>
<dbReference type="InterPro" id="IPR014801">
    <property type="entry name" value="Mediator_Med5_fun"/>
</dbReference>
<dbReference type="Proteomes" id="UP001310890">
    <property type="component" value="Unassembled WGS sequence"/>
</dbReference>
<evidence type="ECO:0000256" key="1">
    <source>
        <dbReference type="ARBA" id="ARBA00004123"/>
    </source>
</evidence>
<dbReference type="AlphaFoldDB" id="A0AAN7T961"/>
<keyword evidence="6 9" id="KW-0804">Transcription</keyword>
<dbReference type="EMBL" id="JAVRRL010000102">
    <property type="protein sequence ID" value="KAK5107907.1"/>
    <property type="molecule type" value="Genomic_DNA"/>
</dbReference>
<keyword evidence="4 9" id="KW-0805">Transcription regulation</keyword>
<evidence type="ECO:0000313" key="11">
    <source>
        <dbReference type="Proteomes" id="UP001310890"/>
    </source>
</evidence>
<comment type="function">
    <text evidence="9">Component of the Mediator complex, a coactivator involved in the regulated transcription of nearly all RNA polymerase II-dependent genes. Mediator functions as a bridge to convey information from gene-specific regulatory proteins to the basal RNA polymerase II transcription machinery. Mediator is recruited to promoters by direct interactions with regulatory proteins and serves as a scaffold for the assembly of a functional preinitiation complex with RNA polymerase II and the general transcription factors.</text>
</comment>
<organism evidence="10 11">
    <name type="scientific">Meristemomyces frigidus</name>
    <dbReference type="NCBI Taxonomy" id="1508187"/>
    <lineage>
        <taxon>Eukaryota</taxon>
        <taxon>Fungi</taxon>
        <taxon>Dikarya</taxon>
        <taxon>Ascomycota</taxon>
        <taxon>Pezizomycotina</taxon>
        <taxon>Dothideomycetes</taxon>
        <taxon>Dothideomycetidae</taxon>
        <taxon>Mycosphaerellales</taxon>
        <taxon>Teratosphaeriaceae</taxon>
        <taxon>Meristemomyces</taxon>
    </lineage>
</organism>
<evidence type="ECO:0000256" key="8">
    <source>
        <dbReference type="ARBA" id="ARBA00031256"/>
    </source>
</evidence>
<protein>
    <recommendedName>
        <fullName evidence="3 9">Mediator of RNA polymerase II transcription subunit 5</fullName>
    </recommendedName>
    <alternativeName>
        <fullName evidence="8 9">Mediator complex subunit 5</fullName>
    </alternativeName>
</protein>
<dbReference type="GO" id="GO:0016592">
    <property type="term" value="C:mediator complex"/>
    <property type="evidence" value="ECO:0007669"/>
    <property type="project" value="InterPro"/>
</dbReference>
<accession>A0AAN7T961</accession>
<evidence type="ECO:0000313" key="10">
    <source>
        <dbReference type="EMBL" id="KAK5107907.1"/>
    </source>
</evidence>
<sequence>MPSLEDATLQKWRAAFSSALQKRITPEQLKPPFAELKRTHPFTGKGIAALLVSFRAPTPAADDPLLFRYTRSLVTDNFVDTADILLALLDSTTLFSSQPDHIQDTCRHGLPSCEERFFLLLADLHILTDTRITVAQLHNTVLAVIRWIHAVCDHEYSRQLGNAGLHIPRHDTASTYEALASLVITVLGRASFWPISRQSWWEKRRTTVVREMQNFDREVLQPMQSQFGGRLIAMTLVPPFVDMDADGHPVVNPEIVLQLLTQDITITHAPSRAGLYVWLNACLFAQPMMEDSAVLSYLQIRFPGDNQLLVVHFLHAAFDVLTNVLVRGERPQDVFVVQSFICNKLPSLLATLVEITKATEPGIVEACIQSSFTAIAMDPIPPISAGSSQVTDVLRRARLEFLHACLMHGVVTEATITTVTQERLAARPKTVKYTREGLLNQCTNNVSRLEPLVRELHSMNGNAGAVSLCIVQTIGNLCAGKDTMALKTVCSILVKSVADVDIILQYTSARVLLLPLCNVLKDWVHDQDQGEFTPAYEEFAAIFLFTLAVLHRYDLDVKELGFAADEDISQILGVGFLGTASSELNDEQVQQLGKWLDGLFATDDQGEIGGIGDEVMRRCPPQTFYSLVPVLLEQSVLACKLGQLSLNTFQGGLELLLEPFLLPSLVVGLLWIARHSWEDHGDVEVLLQVLDKLLKPSSSAPETLAMHKAVVDIVAEPLQRSLEDLLRKRPEKAAVVNSMVVILRQHSNVTRFGMSSKTECDQWSSHKHGIRGQLQAILREMTVWAAATTPTLPPRYTHRILQAGVTTVGVDNILQTILAEIHATVFPSTAIALDIGTSMLSAPSTASGALRRELLMRVTDTAALLNMSAARAIGLVQLSHSVEAQLTVHQINMPITLPVSQSTDQMMQELVDASTGINAQTVGSGTDAAQLTVADIESAIGQGMSLNPSIPGMPGLEPVNLQDGQTLDFFGDINVDMDMNLMQQQVANQMPMQGSVTGILDETNPEDDIFADLDMGNGMSDLDFGFS</sequence>
<comment type="subcellular location">
    <subcellularLocation>
        <location evidence="1 9">Nucleus</location>
    </subcellularLocation>
</comment>
<evidence type="ECO:0000256" key="6">
    <source>
        <dbReference type="ARBA" id="ARBA00023163"/>
    </source>
</evidence>
<evidence type="ECO:0000256" key="5">
    <source>
        <dbReference type="ARBA" id="ARBA00023159"/>
    </source>
</evidence>
<evidence type="ECO:0000256" key="7">
    <source>
        <dbReference type="ARBA" id="ARBA00023242"/>
    </source>
</evidence>
<keyword evidence="7 9" id="KW-0539">Nucleus</keyword>
<evidence type="ECO:0000256" key="4">
    <source>
        <dbReference type="ARBA" id="ARBA00023015"/>
    </source>
</evidence>
<comment type="subunit">
    <text evidence="9">Component of the Mediator complex.</text>
</comment>